<dbReference type="EMBL" id="CAJNOE010005000">
    <property type="protein sequence ID" value="CAF1516680.1"/>
    <property type="molecule type" value="Genomic_DNA"/>
</dbReference>
<proteinExistence type="predicted"/>
<protein>
    <submittedName>
        <fullName evidence="2">Uncharacterized protein</fullName>
    </submittedName>
</protein>
<evidence type="ECO:0000256" key="1">
    <source>
        <dbReference type="SAM" id="MobiDB-lite"/>
    </source>
</evidence>
<name>A0A815UJ55_9BILA</name>
<feature type="region of interest" description="Disordered" evidence="1">
    <location>
        <begin position="1"/>
        <end position="50"/>
    </location>
</feature>
<organism evidence="2 3">
    <name type="scientific">Adineta steineri</name>
    <dbReference type="NCBI Taxonomy" id="433720"/>
    <lineage>
        <taxon>Eukaryota</taxon>
        <taxon>Metazoa</taxon>
        <taxon>Spiralia</taxon>
        <taxon>Gnathifera</taxon>
        <taxon>Rotifera</taxon>
        <taxon>Eurotatoria</taxon>
        <taxon>Bdelloidea</taxon>
        <taxon>Adinetida</taxon>
        <taxon>Adinetidae</taxon>
        <taxon>Adineta</taxon>
    </lineage>
</organism>
<dbReference type="AlphaFoldDB" id="A0A815UJ55"/>
<evidence type="ECO:0000313" key="3">
    <source>
        <dbReference type="Proteomes" id="UP000663860"/>
    </source>
</evidence>
<evidence type="ECO:0000313" key="2">
    <source>
        <dbReference type="EMBL" id="CAF1516680.1"/>
    </source>
</evidence>
<feature type="non-terminal residue" evidence="2">
    <location>
        <position position="1"/>
    </location>
</feature>
<reference evidence="2" key="1">
    <citation type="submission" date="2021-02" db="EMBL/GenBank/DDBJ databases">
        <authorList>
            <person name="Nowell W R."/>
        </authorList>
    </citation>
    <scope>NUCLEOTIDE SEQUENCE</scope>
</reference>
<dbReference type="Proteomes" id="UP000663860">
    <property type="component" value="Unassembled WGS sequence"/>
</dbReference>
<sequence length="50" mass="5466">LHLKRPKLDSTSSEPGSIPDSDSESTAKRVKLELINESSPKTSESDHTTE</sequence>
<accession>A0A815UJ55</accession>
<comment type="caution">
    <text evidence="2">The sequence shown here is derived from an EMBL/GenBank/DDBJ whole genome shotgun (WGS) entry which is preliminary data.</text>
</comment>
<gene>
    <name evidence="2" type="ORF">IZO911_LOCUS45706</name>
</gene>
<feature type="compositionally biased region" description="Basic and acidic residues" evidence="1">
    <location>
        <begin position="25"/>
        <end position="34"/>
    </location>
</feature>